<evidence type="ECO:0000256" key="3">
    <source>
        <dbReference type="ARBA" id="ARBA00022833"/>
    </source>
</evidence>
<feature type="region of interest" description="Disordered" evidence="5">
    <location>
        <begin position="1"/>
        <end position="94"/>
    </location>
</feature>
<keyword evidence="3" id="KW-0862">Zinc</keyword>
<evidence type="ECO:0000256" key="4">
    <source>
        <dbReference type="ARBA" id="ARBA00038402"/>
    </source>
</evidence>
<dbReference type="InterPro" id="IPR007175">
    <property type="entry name" value="Rpr2/Snm1/Rpp21"/>
</dbReference>
<evidence type="ECO:0000313" key="6">
    <source>
        <dbReference type="EMBL" id="TGZ38868.1"/>
    </source>
</evidence>
<keyword evidence="7" id="KW-1185">Reference proteome</keyword>
<protein>
    <submittedName>
        <fullName evidence="6">Uncharacterized protein</fullName>
    </submittedName>
</protein>
<feature type="region of interest" description="Disordered" evidence="5">
    <location>
        <begin position="120"/>
        <end position="152"/>
    </location>
</feature>
<dbReference type="Proteomes" id="UP000310200">
    <property type="component" value="Unassembled WGS sequence"/>
</dbReference>
<comment type="caution">
    <text evidence="6">The sequence shown here is derived from an EMBL/GenBank/DDBJ whole genome shotgun (WGS) entry which is preliminary data.</text>
</comment>
<dbReference type="Pfam" id="PF04032">
    <property type="entry name" value="Rpr2"/>
    <property type="match status" value="1"/>
</dbReference>
<evidence type="ECO:0000256" key="2">
    <source>
        <dbReference type="ARBA" id="ARBA00022723"/>
    </source>
</evidence>
<feature type="compositionally biased region" description="Polar residues" evidence="5">
    <location>
        <begin position="35"/>
        <end position="49"/>
    </location>
</feature>
<name>A0A4S2JXF4_9HYME</name>
<dbReference type="PANTHER" id="PTHR14742">
    <property type="entry name" value="RIBONUCLEASE P SUBUNIT P21"/>
    <property type="match status" value="1"/>
</dbReference>
<evidence type="ECO:0000256" key="1">
    <source>
        <dbReference type="ARBA" id="ARBA00022694"/>
    </source>
</evidence>
<sequence length="628" mass="69994">MSVANDSSGTPSKILIDKDLQSTAQEKEAADEVPSQPSTSSLADNSVDPSADRQSQDTSDLFIQSFKEAAEKTGALDKPSTLSSTADIMDPSTGKCIPLPQSQAQVPSGLPVQSFKETAENTGVLDEPSTSSSADYVMDPSAEHQSGEPSDLPVQSFGQMTEGTSALHSDWFYYTIPSASRSTCYVMAPSAEHQSGEQPDLPVQLFEQMTEGTSALYSDWFYCTMPSASSSTCYVMAPSAEHQSGEQPDLPVQSFEQMTEGTSTNAAEKLKSKLEPSLDETDQLLEESQAMYEDLKGQCDNLDIVLAEYGYHYEESNGGSENQSRNVSQDCANDNLLTTEEMPDMEVEFTPDLTWKCKAKSRESDSLNGSQRNPIKGIATPVIKSLKLDGTTSTFVRSKITEQFMRTDNSRNKNQLCQHKDVFERMNYLYQASHLMALKNRVAASYFGNNMVACAKKAVLRMEPNLKRTICKCCQSPLIPGETARVRLVSKPVKSIKWTCLTCMNTKRYPTKKGYKIWLDQPESVVEMLDFTPKSKNKNKQKPGSGDTPEKWHPQRIPEGHDLCVLSRGRFVKSLLKCKVDMVFSKARLFRRNDTGIRCERHYTSSNYDMTMSAHRQRLVQNHYEFKC</sequence>
<reference evidence="6 7" key="1">
    <citation type="journal article" date="2019" name="Philos. Trans. R. Soc. Lond., B, Biol. Sci.">
        <title>Ant behaviour and brain gene expression of defending hosts depend on the ecological success of the intruding social parasite.</title>
        <authorList>
            <person name="Kaur R."/>
            <person name="Stoldt M."/>
            <person name="Jongepier E."/>
            <person name="Feldmeyer B."/>
            <person name="Menzel F."/>
            <person name="Bornberg-Bauer E."/>
            <person name="Foitzik S."/>
        </authorList>
    </citation>
    <scope>NUCLEOTIDE SEQUENCE [LARGE SCALE GENOMIC DNA]</scope>
    <source>
        <tissue evidence="6">Whole body</tissue>
    </source>
</reference>
<dbReference type="GO" id="GO:0005655">
    <property type="term" value="C:nucleolar ribonuclease P complex"/>
    <property type="evidence" value="ECO:0007669"/>
    <property type="project" value="TreeGrafter"/>
</dbReference>
<evidence type="ECO:0000313" key="7">
    <source>
        <dbReference type="Proteomes" id="UP000310200"/>
    </source>
</evidence>
<feature type="region of interest" description="Disordered" evidence="5">
    <location>
        <begin position="531"/>
        <end position="555"/>
    </location>
</feature>
<dbReference type="GO" id="GO:0046872">
    <property type="term" value="F:metal ion binding"/>
    <property type="evidence" value="ECO:0007669"/>
    <property type="project" value="UniProtKB-KW"/>
</dbReference>
<dbReference type="EMBL" id="QBLH01003337">
    <property type="protein sequence ID" value="TGZ38868.1"/>
    <property type="molecule type" value="Genomic_DNA"/>
</dbReference>
<feature type="compositionally biased region" description="Basic and acidic residues" evidence="5">
    <location>
        <begin position="15"/>
        <end position="30"/>
    </location>
</feature>
<gene>
    <name evidence="6" type="ORF">DBV15_09785</name>
</gene>
<comment type="similarity">
    <text evidence="4">Belongs to the eukaryotic/archaeal RNase P protein component 4 family.</text>
</comment>
<organism evidence="6 7">
    <name type="scientific">Temnothorax longispinosus</name>
    <dbReference type="NCBI Taxonomy" id="300112"/>
    <lineage>
        <taxon>Eukaryota</taxon>
        <taxon>Metazoa</taxon>
        <taxon>Ecdysozoa</taxon>
        <taxon>Arthropoda</taxon>
        <taxon>Hexapoda</taxon>
        <taxon>Insecta</taxon>
        <taxon>Pterygota</taxon>
        <taxon>Neoptera</taxon>
        <taxon>Endopterygota</taxon>
        <taxon>Hymenoptera</taxon>
        <taxon>Apocrita</taxon>
        <taxon>Aculeata</taxon>
        <taxon>Formicoidea</taxon>
        <taxon>Formicidae</taxon>
        <taxon>Myrmicinae</taxon>
        <taxon>Temnothorax</taxon>
    </lineage>
</organism>
<keyword evidence="2" id="KW-0479">Metal-binding</keyword>
<dbReference type="AlphaFoldDB" id="A0A4S2JXF4"/>
<evidence type="ECO:0000256" key="5">
    <source>
        <dbReference type="SAM" id="MobiDB-lite"/>
    </source>
</evidence>
<keyword evidence="1" id="KW-0819">tRNA processing</keyword>
<accession>A0A4S2JXF4</accession>
<dbReference type="Gene3D" id="6.20.50.20">
    <property type="match status" value="1"/>
</dbReference>
<dbReference type="GO" id="GO:0008033">
    <property type="term" value="P:tRNA processing"/>
    <property type="evidence" value="ECO:0007669"/>
    <property type="project" value="UniProtKB-KW"/>
</dbReference>
<dbReference type="PANTHER" id="PTHR14742:SF0">
    <property type="entry name" value="RIBONUCLEASE P PROTEIN SUBUNIT P21"/>
    <property type="match status" value="1"/>
</dbReference>
<proteinExistence type="inferred from homology"/>
<dbReference type="STRING" id="300112.A0A4S2JXF4"/>
<feature type="compositionally biased region" description="Polar residues" evidence="5">
    <location>
        <begin position="1"/>
        <end position="11"/>
    </location>
</feature>